<sequence length="467" mass="51231">MLSTEINLAEALMSVQQMSPSDWGYVSEMCMEALIRSGSPNDGQPSSPSEENSTAEDSSDFGLSSPTYPLTDTMIPSAISTSSVSDAANICSSFSAVLAEASATNCCPSFYPDVPANAMRPSISVLLSSIVSKDSDSQPPSTSPISPTSDTPTTPSEDSFPSPEPSTPPQISTDISSHYISSFSVSIEPRSVSTASRPNYYREHTYTSPPAEPVRPVSFQPVQTTNILAQPTLSSENTASHELVTTIRQPPVRTTRFVPYSVTDRPPTLAARTLTSSSSFSFADQTFSPKPYIPSKCPSPVARDTENQSYSKVFCRKGKYPQLAATHGINDQALYYGWKADYVTCYIPGCNKEVIKNTRAEVSKHVKKFHLYAEDPQYVVRDCCPAASAADRFVKVEMVYGHFQTERHSLIHNSHQYSCGYCRDVAARPDQLDSHFFECCTLRNYVRSLRPAPPQTSFYHTSLPLRV</sequence>
<reference evidence="3" key="1">
    <citation type="journal article" date="2017" name="Nat. Ecol. Evol.">
        <title>Genome expansion and lineage-specific genetic innovations in the forest pathogenic fungi Armillaria.</title>
        <authorList>
            <person name="Sipos G."/>
            <person name="Prasanna A.N."/>
            <person name="Walter M.C."/>
            <person name="O'Connor E."/>
            <person name="Balint B."/>
            <person name="Krizsan K."/>
            <person name="Kiss B."/>
            <person name="Hess J."/>
            <person name="Varga T."/>
            <person name="Slot J."/>
            <person name="Riley R."/>
            <person name="Boka B."/>
            <person name="Rigling D."/>
            <person name="Barry K."/>
            <person name="Lee J."/>
            <person name="Mihaltcheva S."/>
            <person name="LaButti K."/>
            <person name="Lipzen A."/>
            <person name="Waldron R."/>
            <person name="Moloney N.M."/>
            <person name="Sperisen C."/>
            <person name="Kredics L."/>
            <person name="Vagvoelgyi C."/>
            <person name="Patrignani A."/>
            <person name="Fitzpatrick D."/>
            <person name="Nagy I."/>
            <person name="Doyle S."/>
            <person name="Anderson J.B."/>
            <person name="Grigoriev I.V."/>
            <person name="Gueldener U."/>
            <person name="Muensterkoetter M."/>
            <person name="Nagy L.G."/>
        </authorList>
    </citation>
    <scope>NUCLEOTIDE SEQUENCE [LARGE SCALE GENOMIC DNA]</scope>
    <source>
        <strain evidence="3">28-4</strain>
    </source>
</reference>
<accession>A0A2H3BLC7</accession>
<feature type="compositionally biased region" description="Polar residues" evidence="1">
    <location>
        <begin position="38"/>
        <end position="52"/>
    </location>
</feature>
<dbReference type="EMBL" id="KZ293450">
    <property type="protein sequence ID" value="PBK64663.1"/>
    <property type="molecule type" value="Genomic_DNA"/>
</dbReference>
<feature type="compositionally biased region" description="Low complexity" evidence="1">
    <location>
        <begin position="132"/>
        <end position="161"/>
    </location>
</feature>
<name>A0A2H3BLC7_9AGAR</name>
<gene>
    <name evidence="2" type="ORF">ARMSODRAFT_1087796</name>
</gene>
<dbReference type="Proteomes" id="UP000218334">
    <property type="component" value="Unassembled WGS sequence"/>
</dbReference>
<evidence type="ECO:0000313" key="3">
    <source>
        <dbReference type="Proteomes" id="UP000218334"/>
    </source>
</evidence>
<feature type="region of interest" description="Disordered" evidence="1">
    <location>
        <begin position="36"/>
        <end position="67"/>
    </location>
</feature>
<organism evidence="2 3">
    <name type="scientific">Armillaria solidipes</name>
    <dbReference type="NCBI Taxonomy" id="1076256"/>
    <lineage>
        <taxon>Eukaryota</taxon>
        <taxon>Fungi</taxon>
        <taxon>Dikarya</taxon>
        <taxon>Basidiomycota</taxon>
        <taxon>Agaricomycotina</taxon>
        <taxon>Agaricomycetes</taxon>
        <taxon>Agaricomycetidae</taxon>
        <taxon>Agaricales</taxon>
        <taxon>Marasmiineae</taxon>
        <taxon>Physalacriaceae</taxon>
        <taxon>Armillaria</taxon>
    </lineage>
</organism>
<evidence type="ECO:0000313" key="2">
    <source>
        <dbReference type="EMBL" id="PBK64663.1"/>
    </source>
</evidence>
<protein>
    <submittedName>
        <fullName evidence="2">Uncharacterized protein</fullName>
    </submittedName>
</protein>
<proteinExistence type="predicted"/>
<dbReference type="AlphaFoldDB" id="A0A2H3BLC7"/>
<feature type="region of interest" description="Disordered" evidence="1">
    <location>
        <begin position="194"/>
        <end position="215"/>
    </location>
</feature>
<evidence type="ECO:0000256" key="1">
    <source>
        <dbReference type="SAM" id="MobiDB-lite"/>
    </source>
</evidence>
<feature type="region of interest" description="Disordered" evidence="1">
    <location>
        <begin position="132"/>
        <end position="174"/>
    </location>
</feature>
<keyword evidence="3" id="KW-1185">Reference proteome</keyword>